<reference evidence="1" key="1">
    <citation type="journal article" date="2019" name="bioRxiv">
        <title>The Genome of the Zebra Mussel, Dreissena polymorpha: A Resource for Invasive Species Research.</title>
        <authorList>
            <person name="McCartney M.A."/>
            <person name="Auch B."/>
            <person name="Kono T."/>
            <person name="Mallez S."/>
            <person name="Zhang Y."/>
            <person name="Obille A."/>
            <person name="Becker A."/>
            <person name="Abrahante J.E."/>
            <person name="Garbe J."/>
            <person name="Badalamenti J.P."/>
            <person name="Herman A."/>
            <person name="Mangelson H."/>
            <person name="Liachko I."/>
            <person name="Sullivan S."/>
            <person name="Sone E.D."/>
            <person name="Koren S."/>
            <person name="Silverstein K.A.T."/>
            <person name="Beckman K.B."/>
            <person name="Gohl D.M."/>
        </authorList>
    </citation>
    <scope>NUCLEOTIDE SEQUENCE</scope>
    <source>
        <strain evidence="1">Duluth1</strain>
        <tissue evidence="1">Whole animal</tissue>
    </source>
</reference>
<evidence type="ECO:0000313" key="2">
    <source>
        <dbReference type="Proteomes" id="UP000828390"/>
    </source>
</evidence>
<dbReference type="EMBL" id="JAIWYP010000014">
    <property type="protein sequence ID" value="KAH3708982.1"/>
    <property type="molecule type" value="Genomic_DNA"/>
</dbReference>
<sequence>MPLHNDMCLTRDADAFANPNGDILFNMGCRDRQLCGSFGKREVVKRSNGNTQICAQCCVGNLCNAALCCAYKVADGSFEGNGWSPWINGFATKTGDAQDGNKYISVTKGGAYQNIVFNGTHAPAITDNLHTRQCTILTAHGLKRGRKDPQERIGCLLEDRSPLSTSLQQTISTAVQYILDFHTNCYKRRIPYRRDKTFIQIARLPGRIQPEFNS</sequence>
<comment type="caution">
    <text evidence="1">The sequence shown here is derived from an EMBL/GenBank/DDBJ whole genome shotgun (WGS) entry which is preliminary data.</text>
</comment>
<name>A0A9D3YZ74_DREPO</name>
<keyword evidence="2" id="KW-1185">Reference proteome</keyword>
<evidence type="ECO:0000313" key="1">
    <source>
        <dbReference type="EMBL" id="KAH3708982.1"/>
    </source>
</evidence>
<organism evidence="1 2">
    <name type="scientific">Dreissena polymorpha</name>
    <name type="common">Zebra mussel</name>
    <name type="synonym">Mytilus polymorpha</name>
    <dbReference type="NCBI Taxonomy" id="45954"/>
    <lineage>
        <taxon>Eukaryota</taxon>
        <taxon>Metazoa</taxon>
        <taxon>Spiralia</taxon>
        <taxon>Lophotrochozoa</taxon>
        <taxon>Mollusca</taxon>
        <taxon>Bivalvia</taxon>
        <taxon>Autobranchia</taxon>
        <taxon>Heteroconchia</taxon>
        <taxon>Euheterodonta</taxon>
        <taxon>Imparidentia</taxon>
        <taxon>Neoheterodontei</taxon>
        <taxon>Myida</taxon>
        <taxon>Dreissenoidea</taxon>
        <taxon>Dreissenidae</taxon>
        <taxon>Dreissena</taxon>
    </lineage>
</organism>
<gene>
    <name evidence="1" type="ORF">DPMN_068442</name>
</gene>
<reference evidence="1" key="2">
    <citation type="submission" date="2020-11" db="EMBL/GenBank/DDBJ databases">
        <authorList>
            <person name="McCartney M.A."/>
            <person name="Auch B."/>
            <person name="Kono T."/>
            <person name="Mallez S."/>
            <person name="Becker A."/>
            <person name="Gohl D.M."/>
            <person name="Silverstein K.A.T."/>
            <person name="Koren S."/>
            <person name="Bechman K.B."/>
            <person name="Herman A."/>
            <person name="Abrahante J.E."/>
            <person name="Garbe J."/>
        </authorList>
    </citation>
    <scope>NUCLEOTIDE SEQUENCE</scope>
    <source>
        <strain evidence="1">Duluth1</strain>
        <tissue evidence="1">Whole animal</tissue>
    </source>
</reference>
<protein>
    <submittedName>
        <fullName evidence="1">Uncharacterized protein</fullName>
    </submittedName>
</protein>
<dbReference type="Proteomes" id="UP000828390">
    <property type="component" value="Unassembled WGS sequence"/>
</dbReference>
<dbReference type="AlphaFoldDB" id="A0A9D3YZ74"/>
<proteinExistence type="predicted"/>
<accession>A0A9D3YZ74</accession>